<feature type="transmembrane region" description="Helical" evidence="13">
    <location>
        <begin position="92"/>
        <end position="115"/>
    </location>
</feature>
<evidence type="ECO:0000256" key="8">
    <source>
        <dbReference type="ARBA" id="ARBA00022692"/>
    </source>
</evidence>
<evidence type="ECO:0000256" key="10">
    <source>
        <dbReference type="ARBA" id="ARBA00023065"/>
    </source>
</evidence>
<evidence type="ECO:0000256" key="3">
    <source>
        <dbReference type="ARBA" id="ARBA00010199"/>
    </source>
</evidence>
<feature type="transmembrane region" description="Helical" evidence="13">
    <location>
        <begin position="39"/>
        <end position="71"/>
    </location>
</feature>
<keyword evidence="11 13" id="KW-0472">Membrane</keyword>
<dbReference type="InterPro" id="IPR002528">
    <property type="entry name" value="MATE_fam"/>
</dbReference>
<dbReference type="CDD" id="cd13140">
    <property type="entry name" value="MATE_like_1"/>
    <property type="match status" value="1"/>
</dbReference>
<evidence type="ECO:0000256" key="7">
    <source>
        <dbReference type="ARBA" id="ARBA00022475"/>
    </source>
</evidence>
<evidence type="ECO:0000256" key="6">
    <source>
        <dbReference type="ARBA" id="ARBA00022449"/>
    </source>
</evidence>
<evidence type="ECO:0000256" key="9">
    <source>
        <dbReference type="ARBA" id="ARBA00022989"/>
    </source>
</evidence>
<dbReference type="PANTHER" id="PTHR43298:SF2">
    <property type="entry name" value="FMN_FAD EXPORTER YEEO-RELATED"/>
    <property type="match status" value="1"/>
</dbReference>
<name>A0ABP3W2N1_CLOSU</name>
<evidence type="ECO:0000313" key="14">
    <source>
        <dbReference type="EMBL" id="GAA0772569.1"/>
    </source>
</evidence>
<feature type="transmembrane region" description="Helical" evidence="13">
    <location>
        <begin position="421"/>
        <end position="442"/>
    </location>
</feature>
<keyword evidence="9 13" id="KW-1133">Transmembrane helix</keyword>
<feature type="transmembrane region" description="Helical" evidence="13">
    <location>
        <begin position="361"/>
        <end position="382"/>
    </location>
</feature>
<sequence>MEKRIDLTEGSISGKLVKLALPIMATSFIQMAYNLTDMLWVGTIGSTAVAAVGTAGFFSNLAAALTMIAKVGAEVKVSQSLGRKDEKATRNYIVSALQINIVLSLIMGVVVLLFRNKFLAFFQLENLQVISMAETYLVIIAMGMVITNLIPVLTAIFNGAGNSKTPFIINTVGLVANIVFDPILIFGVGPIPKMGVLGAALATIGAQSIVVVCFLVSILRSKEKYLKFNLLKKPDFKAIRSICKLGIPSGVQSGLFTTFSILIARVIAGSGEVAIAVQKVGVQIEAITWMTAGGFSTALSSFVGQNYGAKKYDRIKEGYKATIFIAGVVGILATLVLIIGGEGIFSIFIKEKEAIMLGKDYLRILGYSQLFMCIEITTVGMFNGLGRTYIPAAVSIILTGLRVPASMILSSPNILGIDGVWWSISMSSVFKGITIVIILYYMTKKKNLLQDSISVEVA</sequence>
<feature type="transmembrane region" description="Helical" evidence="13">
    <location>
        <begin position="321"/>
        <end position="349"/>
    </location>
</feature>
<dbReference type="PIRSF" id="PIRSF006603">
    <property type="entry name" value="DinF"/>
    <property type="match status" value="1"/>
</dbReference>
<keyword evidence="8 13" id="KW-0812">Transmembrane</keyword>
<keyword evidence="10" id="KW-0406">Ion transport</keyword>
<feature type="transmembrane region" description="Helical" evidence="13">
    <location>
        <begin position="135"/>
        <end position="160"/>
    </location>
</feature>
<evidence type="ECO:0000256" key="2">
    <source>
        <dbReference type="ARBA" id="ARBA00004651"/>
    </source>
</evidence>
<dbReference type="NCBIfam" id="TIGR00797">
    <property type="entry name" value="matE"/>
    <property type="match status" value="1"/>
</dbReference>
<accession>A0ABP3W2N1</accession>
<comment type="function">
    <text evidence="1">Multidrug efflux pump.</text>
</comment>
<reference evidence="15" key="1">
    <citation type="journal article" date="2019" name="Int. J. Syst. Evol. Microbiol.">
        <title>The Global Catalogue of Microorganisms (GCM) 10K type strain sequencing project: providing services to taxonomists for standard genome sequencing and annotation.</title>
        <authorList>
            <consortium name="The Broad Institute Genomics Platform"/>
            <consortium name="The Broad Institute Genome Sequencing Center for Infectious Disease"/>
            <person name="Wu L."/>
            <person name="Ma J."/>
        </authorList>
    </citation>
    <scope>NUCLEOTIDE SEQUENCE [LARGE SCALE GENOMIC DNA]</scope>
    <source>
        <strain evidence="15">JCM 1417</strain>
    </source>
</reference>
<comment type="similarity">
    <text evidence="3">Belongs to the multi antimicrobial extrusion (MATE) (TC 2.A.66.1) family.</text>
</comment>
<evidence type="ECO:0000256" key="12">
    <source>
        <dbReference type="ARBA" id="ARBA00031636"/>
    </source>
</evidence>
<dbReference type="RefSeq" id="WP_343825883.1">
    <property type="nucleotide sequence ID" value="NZ_BAAACI010000006.1"/>
</dbReference>
<keyword evidence="7" id="KW-1003">Cell membrane</keyword>
<evidence type="ECO:0000256" key="4">
    <source>
        <dbReference type="ARBA" id="ARBA00020268"/>
    </source>
</evidence>
<evidence type="ECO:0000256" key="5">
    <source>
        <dbReference type="ARBA" id="ARBA00022448"/>
    </source>
</evidence>
<evidence type="ECO:0000256" key="1">
    <source>
        <dbReference type="ARBA" id="ARBA00003408"/>
    </source>
</evidence>
<dbReference type="Pfam" id="PF01554">
    <property type="entry name" value="MatE"/>
    <property type="match status" value="2"/>
</dbReference>
<protein>
    <recommendedName>
        <fullName evidence="4">Probable multidrug resistance protein NorM</fullName>
    </recommendedName>
    <alternativeName>
        <fullName evidence="12">Multidrug-efflux transporter</fullName>
    </alternativeName>
</protein>
<feature type="transmembrane region" description="Helical" evidence="13">
    <location>
        <begin position="194"/>
        <end position="219"/>
    </location>
</feature>
<keyword evidence="15" id="KW-1185">Reference proteome</keyword>
<feature type="transmembrane region" description="Helical" evidence="13">
    <location>
        <begin position="12"/>
        <end position="33"/>
    </location>
</feature>
<keyword evidence="6" id="KW-0050">Antiport</keyword>
<organism evidence="14 15">
    <name type="scientific">Clostridium subterminale</name>
    <dbReference type="NCBI Taxonomy" id="1550"/>
    <lineage>
        <taxon>Bacteria</taxon>
        <taxon>Bacillati</taxon>
        <taxon>Bacillota</taxon>
        <taxon>Clostridia</taxon>
        <taxon>Eubacteriales</taxon>
        <taxon>Clostridiaceae</taxon>
        <taxon>Clostridium</taxon>
    </lineage>
</organism>
<comment type="subcellular location">
    <subcellularLocation>
        <location evidence="2">Cell membrane</location>
        <topology evidence="2">Multi-pass membrane protein</topology>
    </subcellularLocation>
</comment>
<evidence type="ECO:0000313" key="15">
    <source>
        <dbReference type="Proteomes" id="UP001501047"/>
    </source>
</evidence>
<evidence type="ECO:0000256" key="13">
    <source>
        <dbReference type="SAM" id="Phobius"/>
    </source>
</evidence>
<dbReference type="InterPro" id="IPR048279">
    <property type="entry name" value="MdtK-like"/>
</dbReference>
<evidence type="ECO:0000256" key="11">
    <source>
        <dbReference type="ARBA" id="ARBA00023136"/>
    </source>
</evidence>
<feature type="transmembrane region" description="Helical" evidence="13">
    <location>
        <begin position="167"/>
        <end position="188"/>
    </location>
</feature>
<dbReference type="InterPro" id="IPR050222">
    <property type="entry name" value="MATE_MdtK"/>
</dbReference>
<dbReference type="Proteomes" id="UP001501047">
    <property type="component" value="Unassembled WGS sequence"/>
</dbReference>
<comment type="caution">
    <text evidence="14">The sequence shown here is derived from an EMBL/GenBank/DDBJ whole genome shotgun (WGS) entry which is preliminary data.</text>
</comment>
<gene>
    <name evidence="14" type="ORF">GCM10008908_19150</name>
</gene>
<dbReference type="EMBL" id="BAAACI010000006">
    <property type="protein sequence ID" value="GAA0772569.1"/>
    <property type="molecule type" value="Genomic_DNA"/>
</dbReference>
<feature type="transmembrane region" description="Helical" evidence="13">
    <location>
        <begin position="389"/>
        <end position="409"/>
    </location>
</feature>
<dbReference type="PANTHER" id="PTHR43298">
    <property type="entry name" value="MULTIDRUG RESISTANCE PROTEIN NORM-RELATED"/>
    <property type="match status" value="1"/>
</dbReference>
<proteinExistence type="inferred from homology"/>
<keyword evidence="5" id="KW-0813">Transport</keyword>